<accession>A0A1I7TBR5</accession>
<organism evidence="2 3">
    <name type="scientific">Caenorhabditis tropicalis</name>
    <dbReference type="NCBI Taxonomy" id="1561998"/>
    <lineage>
        <taxon>Eukaryota</taxon>
        <taxon>Metazoa</taxon>
        <taxon>Ecdysozoa</taxon>
        <taxon>Nematoda</taxon>
        <taxon>Chromadorea</taxon>
        <taxon>Rhabditida</taxon>
        <taxon>Rhabditina</taxon>
        <taxon>Rhabditomorpha</taxon>
        <taxon>Rhabditoidea</taxon>
        <taxon>Rhabditidae</taxon>
        <taxon>Peloderinae</taxon>
        <taxon>Caenorhabditis</taxon>
    </lineage>
</organism>
<dbReference type="Proteomes" id="UP000095282">
    <property type="component" value="Unplaced"/>
</dbReference>
<protein>
    <submittedName>
        <fullName evidence="3">Uncharacterized protein</fullName>
    </submittedName>
</protein>
<keyword evidence="1" id="KW-1133">Transmembrane helix</keyword>
<evidence type="ECO:0000313" key="2">
    <source>
        <dbReference type="Proteomes" id="UP000095282"/>
    </source>
</evidence>
<keyword evidence="1" id="KW-0812">Transmembrane</keyword>
<evidence type="ECO:0000256" key="1">
    <source>
        <dbReference type="SAM" id="Phobius"/>
    </source>
</evidence>
<evidence type="ECO:0000313" key="3">
    <source>
        <dbReference type="WBParaSite" id="Csp11.Scaffold574.g4390.t1"/>
    </source>
</evidence>
<dbReference type="AlphaFoldDB" id="A0A1I7TBR5"/>
<sequence length="67" mass="8547">MDPLYFVLLFCWHFWTCFEPFIGLWFFFYIFHYVHLTLEEYEEAEGFVIPVWDVDFNPFFPFEFYNF</sequence>
<keyword evidence="1" id="KW-0472">Membrane</keyword>
<proteinExistence type="predicted"/>
<dbReference type="WBParaSite" id="Csp11.Scaffold574.g4390.t1">
    <property type="protein sequence ID" value="Csp11.Scaffold574.g4390.t1"/>
    <property type="gene ID" value="Csp11.Scaffold574.g4390"/>
</dbReference>
<feature type="transmembrane region" description="Helical" evidence="1">
    <location>
        <begin position="6"/>
        <end position="31"/>
    </location>
</feature>
<name>A0A1I7TBR5_9PELO</name>
<keyword evidence="2" id="KW-1185">Reference proteome</keyword>
<reference evidence="3" key="1">
    <citation type="submission" date="2016-11" db="UniProtKB">
        <authorList>
            <consortium name="WormBaseParasite"/>
        </authorList>
    </citation>
    <scope>IDENTIFICATION</scope>
</reference>